<feature type="region of interest" description="Disordered" evidence="1">
    <location>
        <begin position="1"/>
        <end position="51"/>
    </location>
</feature>
<keyword evidence="4" id="KW-1185">Reference proteome</keyword>
<organism evidence="3 4">
    <name type="scientific">Zasmidium cellare</name>
    <name type="common">Wine cellar mold</name>
    <name type="synonym">Racodium cellare</name>
    <dbReference type="NCBI Taxonomy" id="395010"/>
    <lineage>
        <taxon>Eukaryota</taxon>
        <taxon>Fungi</taxon>
        <taxon>Dikarya</taxon>
        <taxon>Ascomycota</taxon>
        <taxon>Pezizomycotina</taxon>
        <taxon>Dothideomycetes</taxon>
        <taxon>Dothideomycetidae</taxon>
        <taxon>Mycosphaerellales</taxon>
        <taxon>Mycosphaerellaceae</taxon>
        <taxon>Zasmidium</taxon>
    </lineage>
</organism>
<keyword evidence="2" id="KW-0472">Membrane</keyword>
<reference evidence="3 4" key="1">
    <citation type="journal article" date="2023" name="G3 (Bethesda)">
        <title>A chromosome-level genome assembly of Zasmidium syzygii isolated from banana leaves.</title>
        <authorList>
            <person name="van Westerhoven A.C."/>
            <person name="Mehrabi R."/>
            <person name="Talebi R."/>
            <person name="Steentjes M.B.F."/>
            <person name="Corcolon B."/>
            <person name="Chong P.A."/>
            <person name="Kema G.H.J."/>
            <person name="Seidl M.F."/>
        </authorList>
    </citation>
    <scope>NUCLEOTIDE SEQUENCE [LARGE SCALE GENOMIC DNA]</scope>
    <source>
        <strain evidence="3 4">P124</strain>
    </source>
</reference>
<accession>A0ABR0EF31</accession>
<feature type="compositionally biased region" description="Polar residues" evidence="1">
    <location>
        <begin position="41"/>
        <end position="50"/>
    </location>
</feature>
<evidence type="ECO:0000256" key="1">
    <source>
        <dbReference type="SAM" id="MobiDB-lite"/>
    </source>
</evidence>
<protein>
    <submittedName>
        <fullName evidence="3">Uncharacterized protein</fullName>
    </submittedName>
</protein>
<evidence type="ECO:0000313" key="4">
    <source>
        <dbReference type="Proteomes" id="UP001305779"/>
    </source>
</evidence>
<evidence type="ECO:0000313" key="3">
    <source>
        <dbReference type="EMBL" id="KAK4500119.1"/>
    </source>
</evidence>
<evidence type="ECO:0000256" key="2">
    <source>
        <dbReference type="SAM" id="Phobius"/>
    </source>
</evidence>
<dbReference type="Proteomes" id="UP001305779">
    <property type="component" value="Unassembled WGS sequence"/>
</dbReference>
<gene>
    <name evidence="3" type="ORF">PRZ48_008305</name>
</gene>
<feature type="transmembrane region" description="Helical" evidence="2">
    <location>
        <begin position="210"/>
        <end position="230"/>
    </location>
</feature>
<comment type="caution">
    <text evidence="3">The sequence shown here is derived from an EMBL/GenBank/DDBJ whole genome shotgun (WGS) entry which is preliminary data.</text>
</comment>
<feature type="compositionally biased region" description="Low complexity" evidence="1">
    <location>
        <begin position="22"/>
        <end position="31"/>
    </location>
</feature>
<proteinExistence type="predicted"/>
<dbReference type="EMBL" id="JAXOVC010000006">
    <property type="protein sequence ID" value="KAK4500119.1"/>
    <property type="molecule type" value="Genomic_DNA"/>
</dbReference>
<sequence>MGRQQYLTRLALGRSAFEPTEETQQPPQRTQSTEDGRHQQQYDSKGQPINPSIDAFNAEMRKAQNDVLALVGVVERKDLSERMEERRGRFVRERRERLLKDEQEKGELLDYAVAGVGFLSHLWTEAFVQRVQVGFYGPGRGMGEILVSEWQGLFEGGLKTALARMFPGSGDIILHTLVRLPLIVAVEQLTGRIQSSVQKRRFKKKTARRIYTTISILFEIALLGIDMALLPIEFHARAQKLGLAPPLPLFPSWKSFLPWHATSFHAFGWKPLFGVIFVRSLTTPAVLLLSHKIFHWDADENEIPIAGLFSNYRYPPIDGETPKLKLSDDPIGWIMYKSYSLRAKFMRWAGWDMYQITPRPNHHDDGFLENNARQRDDSEQIHRSTALAHLPAQRLASSIDGFLARLITLPFESLMLRTVAQAYISHTPSAMSIPHLYAPFGGGPTSQLVRSPMNSMAWSSAGTYVSRLGLALALDASVDVLLLFGVWASTRYVGRRWFEWRPRQRQNDRGRTGSERRRIGD</sequence>
<keyword evidence="2" id="KW-1133">Transmembrane helix</keyword>
<name>A0ABR0EF31_ZASCE</name>
<keyword evidence="2" id="KW-0812">Transmembrane</keyword>